<keyword evidence="1" id="KW-1133">Transmembrane helix</keyword>
<feature type="transmembrane region" description="Helical" evidence="1">
    <location>
        <begin position="32"/>
        <end position="53"/>
    </location>
</feature>
<evidence type="ECO:0000256" key="1">
    <source>
        <dbReference type="SAM" id="Phobius"/>
    </source>
</evidence>
<accession>A0A9X1X5H3</accession>
<keyword evidence="4" id="KW-1185">Reference proteome</keyword>
<dbReference type="Proteomes" id="UP001139450">
    <property type="component" value="Unassembled WGS sequence"/>
</dbReference>
<organism evidence="3 4">
    <name type="scientific">Mucilaginibacter straminoryzae</name>
    <dbReference type="NCBI Taxonomy" id="2932774"/>
    <lineage>
        <taxon>Bacteria</taxon>
        <taxon>Pseudomonadati</taxon>
        <taxon>Bacteroidota</taxon>
        <taxon>Sphingobacteriia</taxon>
        <taxon>Sphingobacteriales</taxon>
        <taxon>Sphingobacteriaceae</taxon>
        <taxon>Mucilaginibacter</taxon>
    </lineage>
</organism>
<feature type="transmembrane region" description="Helical" evidence="1">
    <location>
        <begin position="90"/>
        <end position="108"/>
    </location>
</feature>
<dbReference type="Pfam" id="PF03779">
    <property type="entry name" value="SPW"/>
    <property type="match status" value="1"/>
</dbReference>
<feature type="domain" description="SPW repeat-containing integral membrane" evidence="2">
    <location>
        <begin position="8"/>
        <end position="106"/>
    </location>
</feature>
<feature type="transmembrane region" description="Helical" evidence="1">
    <location>
        <begin position="7"/>
        <end position="26"/>
    </location>
</feature>
<name>A0A9X1X5H3_9SPHI</name>
<evidence type="ECO:0000313" key="4">
    <source>
        <dbReference type="Proteomes" id="UP001139450"/>
    </source>
</evidence>
<dbReference type="AlphaFoldDB" id="A0A9X1X5H3"/>
<protein>
    <submittedName>
        <fullName evidence="3">SPW repeat protein</fullName>
    </submittedName>
</protein>
<evidence type="ECO:0000259" key="2">
    <source>
        <dbReference type="Pfam" id="PF03779"/>
    </source>
</evidence>
<sequence length="126" mass="14355">MISRRLHVILDYAMGVLLFSSPWLFGFEHAKAARWCVVTVGFLLLVISFFTDYEDRAKRAIPMSAHLMIDGLIGVLLAASPWLFHFNDNVYLPHMVLGITEVGLALFTQRKPEPIRNFDTKIHSLP</sequence>
<evidence type="ECO:0000313" key="3">
    <source>
        <dbReference type="EMBL" id="MCJ8211452.1"/>
    </source>
</evidence>
<comment type="caution">
    <text evidence="3">The sequence shown here is derived from an EMBL/GenBank/DDBJ whole genome shotgun (WGS) entry which is preliminary data.</text>
</comment>
<dbReference type="EMBL" id="JALJEJ010000010">
    <property type="protein sequence ID" value="MCJ8211452.1"/>
    <property type="molecule type" value="Genomic_DNA"/>
</dbReference>
<dbReference type="InterPro" id="IPR005530">
    <property type="entry name" value="SPW"/>
</dbReference>
<keyword evidence="1" id="KW-0812">Transmembrane</keyword>
<keyword evidence="1" id="KW-0472">Membrane</keyword>
<proteinExistence type="predicted"/>
<gene>
    <name evidence="3" type="ORF">MUY27_17165</name>
</gene>
<feature type="transmembrane region" description="Helical" evidence="1">
    <location>
        <begin position="65"/>
        <end position="84"/>
    </location>
</feature>
<reference evidence="3" key="1">
    <citation type="submission" date="2022-04" db="EMBL/GenBank/DDBJ databases">
        <title>Mucilaginibacter sp. RS28 isolated from freshwater.</title>
        <authorList>
            <person name="Ko S.-R."/>
        </authorList>
    </citation>
    <scope>NUCLEOTIDE SEQUENCE</scope>
    <source>
        <strain evidence="3">RS28</strain>
    </source>
</reference>